<evidence type="ECO:0000313" key="1">
    <source>
        <dbReference type="EMBL" id="NNM72358.1"/>
    </source>
</evidence>
<sequence>MSRKTKAPTGWGELNIALNGLVREGTILSYSTSMASGTPSVEVAIESGADQAEVVRRVRGALPSAFADAQVRTRVG</sequence>
<comment type="caution">
    <text evidence="1">The sequence shown here is derived from an EMBL/GenBank/DDBJ whole genome shotgun (WGS) entry which is preliminary data.</text>
</comment>
<dbReference type="RefSeq" id="WP_171217836.1">
    <property type="nucleotide sequence ID" value="NZ_JABEPP010000002.1"/>
</dbReference>
<dbReference type="AlphaFoldDB" id="A0A849I4R8"/>
<proteinExistence type="predicted"/>
<name>A0A849I4R8_9HYPH</name>
<evidence type="ECO:0000313" key="2">
    <source>
        <dbReference type="Proteomes" id="UP000564885"/>
    </source>
</evidence>
<protein>
    <submittedName>
        <fullName evidence="1">Uncharacterized protein</fullName>
    </submittedName>
</protein>
<reference evidence="1 2" key="1">
    <citation type="submission" date="2020-04" db="EMBL/GenBank/DDBJ databases">
        <title>Enterovirga sp. isolate from soil.</title>
        <authorList>
            <person name="Chea S."/>
            <person name="Kim D.-U."/>
        </authorList>
    </citation>
    <scope>NUCLEOTIDE SEQUENCE [LARGE SCALE GENOMIC DNA]</scope>
    <source>
        <strain evidence="1 2">DB1703</strain>
    </source>
</reference>
<organism evidence="1 2">
    <name type="scientific">Enterovirga aerilata</name>
    <dbReference type="NCBI Taxonomy" id="2730920"/>
    <lineage>
        <taxon>Bacteria</taxon>
        <taxon>Pseudomonadati</taxon>
        <taxon>Pseudomonadota</taxon>
        <taxon>Alphaproteobacteria</taxon>
        <taxon>Hyphomicrobiales</taxon>
        <taxon>Methylobacteriaceae</taxon>
        <taxon>Enterovirga</taxon>
    </lineage>
</organism>
<gene>
    <name evidence="1" type="ORF">HJG44_08120</name>
</gene>
<dbReference type="Proteomes" id="UP000564885">
    <property type="component" value="Unassembled WGS sequence"/>
</dbReference>
<dbReference type="EMBL" id="JABEPP010000002">
    <property type="protein sequence ID" value="NNM72358.1"/>
    <property type="molecule type" value="Genomic_DNA"/>
</dbReference>
<accession>A0A849I4R8</accession>
<keyword evidence="2" id="KW-1185">Reference proteome</keyword>